<proteinExistence type="predicted"/>
<accession>A0ABX2C8L4</accession>
<protein>
    <recommendedName>
        <fullName evidence="3">NB-ARC domain-containing protein</fullName>
    </recommendedName>
</protein>
<reference evidence="1" key="1">
    <citation type="submission" date="2020-05" db="EMBL/GenBank/DDBJ databases">
        <title>Nod-independent and nitrogen-fixing Bradyrhizobium aeschynomene sp. nov. isolated from nodules of Aeschynomene indica.</title>
        <authorList>
            <person name="Zhang Z."/>
        </authorList>
    </citation>
    <scope>NUCLEOTIDE SEQUENCE</scope>
    <source>
        <strain evidence="1">83012</strain>
    </source>
</reference>
<evidence type="ECO:0008006" key="3">
    <source>
        <dbReference type="Google" id="ProtNLM"/>
    </source>
</evidence>
<organism evidence="1 2">
    <name type="scientific">Bradyrhizobium aeschynomenes</name>
    <dbReference type="NCBI Taxonomy" id="2734909"/>
    <lineage>
        <taxon>Bacteria</taxon>
        <taxon>Pseudomonadati</taxon>
        <taxon>Pseudomonadota</taxon>
        <taxon>Alphaproteobacteria</taxon>
        <taxon>Hyphomicrobiales</taxon>
        <taxon>Nitrobacteraceae</taxon>
        <taxon>Bradyrhizobium</taxon>
    </lineage>
</organism>
<evidence type="ECO:0000313" key="1">
    <source>
        <dbReference type="EMBL" id="NPU63712.1"/>
    </source>
</evidence>
<evidence type="ECO:0000313" key="2">
    <source>
        <dbReference type="Proteomes" id="UP000886476"/>
    </source>
</evidence>
<gene>
    <name evidence="1" type="ORF">HL667_01735</name>
</gene>
<dbReference type="EMBL" id="JABFDN010000001">
    <property type="protein sequence ID" value="NPU63712.1"/>
    <property type="molecule type" value="Genomic_DNA"/>
</dbReference>
<dbReference type="Proteomes" id="UP000886476">
    <property type="component" value="Unassembled WGS sequence"/>
</dbReference>
<name>A0ABX2C8L4_9BRAD</name>
<dbReference type="InterPro" id="IPR027417">
    <property type="entry name" value="P-loop_NTPase"/>
</dbReference>
<dbReference type="Gene3D" id="3.40.50.300">
    <property type="entry name" value="P-loop containing nucleotide triphosphate hydrolases"/>
    <property type="match status" value="1"/>
</dbReference>
<sequence>MHPKRRAALIETLAQGVEHVGPEFERFAGIVMGALRDVRLTHAGVNLRGYPVAGVVDSESDDGREAIEYSDHNGYFDGSMAKAEADLLKVLKDRPAAQQIYLVSGARARPQKAADFKARVRAWPQMVGKVLSLFGSEEIATEIVDHLLFDEQVVGRLAPYLSDLRRIVDEEVAAALVPSLPSDILLRPNVDVEIVARLAAQPVLTIAGMGGLGKSVAAMAYADAHRGAYQIRLWIDGEKVKRAESLRAFPLVRAGDPRNIAGLLEAGGCLLVIDDAPQDISIEALTKYCCRGSHVILTRRLVRLGAYEPPLLTRDEAQAILDSSGQICPPAVFEAIWASVNGYPLCLNLLRAAARAAVPWADLADDCRAVGKLLDDDGIRLVDRLLGRLKNQLRQELSVFLWAKLPAVDTAFLTHEVAQVGVRNLNAYGLTSIDRGGLVRLHDVVFAALKSLDWCDAARSAELDQTLQAFIVKVANEPGLRLWTLARALMPKLEAMVAAGLDKGPCLYALLAVWEPDEVRPDLVGNPVTAAARLSHGPRAPLAVITAIEAVEQLFLIDKHEGDQVARKRLEERMPVFAALAALPHLTSRERAQIQHHEGKALKRLNRPVEAAERFEAVLAGPFPMDEARLQLVTIYRSNPTKTAETIALVNAVFGRWDAGEDVTYSVILGLIERLPAGEGRWRNDIIAGHAEAIKTTIVEASNQGVGQGPRAFATLGRFISTEMPDLFMDIFHQIPAPVLDGLADGNRFAWAEIYAEAARIPGVDAVALRADALRFYDAITRPADFHDQRRAELLIDMGHAAEAEKVLLRLATKKSTEWLERLLARTRLELGDPAGALVRIDVALALLKSEHFRSEFLELRYDIRLKLGDEYARQDLESAIAASQKKAERQKLSERLRLQLKG</sequence>
<dbReference type="RefSeq" id="WP_172108399.1">
    <property type="nucleotide sequence ID" value="NZ_JABFDN010000001.1"/>
</dbReference>
<keyword evidence="2" id="KW-1185">Reference proteome</keyword>
<dbReference type="SUPFAM" id="SSF52540">
    <property type="entry name" value="P-loop containing nucleoside triphosphate hydrolases"/>
    <property type="match status" value="1"/>
</dbReference>
<comment type="caution">
    <text evidence="1">The sequence shown here is derived from an EMBL/GenBank/DDBJ whole genome shotgun (WGS) entry which is preliminary data.</text>
</comment>